<dbReference type="RefSeq" id="WP_084198265.1">
    <property type="nucleotide sequence ID" value="NZ_BMYL01000003.1"/>
</dbReference>
<comment type="caution">
    <text evidence="7">The sequence shown here is derived from an EMBL/GenBank/DDBJ whole genome shotgun (WGS) entry which is preliminary data.</text>
</comment>
<dbReference type="Pfam" id="PF00497">
    <property type="entry name" value="SBP_bac_3"/>
    <property type="match status" value="1"/>
</dbReference>
<evidence type="ECO:0000259" key="5">
    <source>
        <dbReference type="SMART" id="SM00062"/>
    </source>
</evidence>
<dbReference type="GO" id="GO:0030313">
    <property type="term" value="C:cell envelope"/>
    <property type="evidence" value="ECO:0007669"/>
    <property type="project" value="UniProtKB-SubCell"/>
</dbReference>
<proteinExistence type="inferred from homology"/>
<dbReference type="AlphaFoldDB" id="A0AAP8MCV9"/>
<feature type="domain" description="Solute-binding protein family 3/N-terminal" evidence="5">
    <location>
        <begin position="38"/>
        <end position="262"/>
    </location>
</feature>
<dbReference type="Proteomes" id="UP000235162">
    <property type="component" value="Unassembled WGS sequence"/>
</dbReference>
<evidence type="ECO:0000313" key="8">
    <source>
        <dbReference type="Proteomes" id="UP000235162"/>
    </source>
</evidence>
<feature type="domain" description="Ionotropic glutamate receptor C-terminal" evidence="6">
    <location>
        <begin position="38"/>
        <end position="261"/>
    </location>
</feature>
<accession>A0AAP8MCV9</accession>
<comment type="subcellular location">
    <subcellularLocation>
        <location evidence="1">Cell envelope</location>
    </subcellularLocation>
</comment>
<dbReference type="Gene3D" id="3.40.190.10">
    <property type="entry name" value="Periplasmic binding protein-like II"/>
    <property type="match status" value="2"/>
</dbReference>
<name>A0AAP8MCV9_9GAMM</name>
<evidence type="ECO:0000256" key="2">
    <source>
        <dbReference type="ARBA" id="ARBA00010333"/>
    </source>
</evidence>
<dbReference type="SMART" id="SM00079">
    <property type="entry name" value="PBPe"/>
    <property type="match status" value="1"/>
</dbReference>
<gene>
    <name evidence="7" type="ORF">C0029_12710</name>
</gene>
<evidence type="ECO:0000313" key="7">
    <source>
        <dbReference type="EMBL" id="PLW85480.1"/>
    </source>
</evidence>
<dbReference type="InterPro" id="IPR018313">
    <property type="entry name" value="SBP_3_CS"/>
</dbReference>
<reference evidence="7 8" key="1">
    <citation type="submission" date="2018-01" db="EMBL/GenBank/DDBJ databases">
        <title>The draft genome sequence of Halioglobus japonicus S1-36.</title>
        <authorList>
            <person name="Du Z.-J."/>
            <person name="Shi M.-J."/>
        </authorList>
    </citation>
    <scope>NUCLEOTIDE SEQUENCE [LARGE SCALE GENOMIC DNA]</scope>
    <source>
        <strain evidence="7 8">S1-36</strain>
    </source>
</reference>
<evidence type="ECO:0000256" key="1">
    <source>
        <dbReference type="ARBA" id="ARBA00004196"/>
    </source>
</evidence>
<evidence type="ECO:0000256" key="3">
    <source>
        <dbReference type="ARBA" id="ARBA00022729"/>
    </source>
</evidence>
<dbReference type="KEGG" id="hja:BST95_04145"/>
<dbReference type="PROSITE" id="PS01039">
    <property type="entry name" value="SBP_BACTERIAL_3"/>
    <property type="match status" value="1"/>
</dbReference>
<keyword evidence="8" id="KW-1185">Reference proteome</keyword>
<dbReference type="SUPFAM" id="SSF53850">
    <property type="entry name" value="Periplasmic binding protein-like II"/>
    <property type="match status" value="1"/>
</dbReference>
<protein>
    <submittedName>
        <fullName evidence="7">ABC transporter substrate-binding protein</fullName>
    </submittedName>
</protein>
<organism evidence="7 8">
    <name type="scientific">Halioglobus japonicus</name>
    <dbReference type="NCBI Taxonomy" id="930805"/>
    <lineage>
        <taxon>Bacteria</taxon>
        <taxon>Pseudomonadati</taxon>
        <taxon>Pseudomonadota</taxon>
        <taxon>Gammaproteobacteria</taxon>
        <taxon>Cellvibrionales</taxon>
        <taxon>Halieaceae</taxon>
        <taxon>Halioglobus</taxon>
    </lineage>
</organism>
<dbReference type="GO" id="GO:0015276">
    <property type="term" value="F:ligand-gated monoatomic ion channel activity"/>
    <property type="evidence" value="ECO:0007669"/>
    <property type="project" value="InterPro"/>
</dbReference>
<evidence type="ECO:0000256" key="4">
    <source>
        <dbReference type="RuleBase" id="RU003744"/>
    </source>
</evidence>
<dbReference type="InterPro" id="IPR001320">
    <property type="entry name" value="Iontro_rcpt_C"/>
</dbReference>
<dbReference type="GO" id="GO:0016020">
    <property type="term" value="C:membrane"/>
    <property type="evidence" value="ECO:0007669"/>
    <property type="project" value="InterPro"/>
</dbReference>
<dbReference type="SMART" id="SM00062">
    <property type="entry name" value="PBPb"/>
    <property type="match status" value="1"/>
</dbReference>
<dbReference type="InterPro" id="IPR001638">
    <property type="entry name" value="Solute-binding_3/MltF_N"/>
</dbReference>
<comment type="similarity">
    <text evidence="2 4">Belongs to the bacterial solute-binding protein 3 family.</text>
</comment>
<sequence length="269" mass="28996">MTTSFTRLLPGFAFLVALAITPVTLAGDSLQRVIDFKTLTVGTSGDQPPMTAISKQGGVMGFDIDLAKGLAKAMRVELDIKVLPFGELLDALENDEIDMIMSNLSITPERSERAHFIGPYMMSGKSILTRSSVLAAAQNSEDFNRADLKLAAVENSTSAMFVSEIAPDANLVAVESSDAGVAMLLQGKVDALMADMAVCKLAVLRHRDAGLVTLQEPLTIEPVGIAVSLDDPSFQNLVSNYLRAYEKTGVLTNLRKKWFEQSDWVSALP</sequence>
<dbReference type="PANTHER" id="PTHR35936:SF17">
    <property type="entry name" value="ARGININE-BINDING EXTRACELLULAR PROTEIN ARTP"/>
    <property type="match status" value="1"/>
</dbReference>
<dbReference type="PANTHER" id="PTHR35936">
    <property type="entry name" value="MEMBRANE-BOUND LYTIC MUREIN TRANSGLYCOSYLASE F"/>
    <property type="match status" value="1"/>
</dbReference>
<evidence type="ECO:0000259" key="6">
    <source>
        <dbReference type="SMART" id="SM00079"/>
    </source>
</evidence>
<keyword evidence="3" id="KW-0732">Signal</keyword>
<dbReference type="EMBL" id="PKUR01000003">
    <property type="protein sequence ID" value="PLW85480.1"/>
    <property type="molecule type" value="Genomic_DNA"/>
</dbReference>